<gene>
    <name evidence="2" type="ORF">NOG11_03680</name>
</gene>
<dbReference type="RefSeq" id="WP_256618298.1">
    <property type="nucleotide sequence ID" value="NZ_JANIBC010000002.1"/>
</dbReference>
<comment type="caution">
    <text evidence="2">The sequence shown here is derived from an EMBL/GenBank/DDBJ whole genome shotgun (WGS) entry which is preliminary data.</text>
</comment>
<name>A0A9X2L7Q1_9PROT</name>
<feature type="compositionally biased region" description="Polar residues" evidence="1">
    <location>
        <begin position="1"/>
        <end position="14"/>
    </location>
</feature>
<feature type="compositionally biased region" description="Basic and acidic residues" evidence="1">
    <location>
        <begin position="15"/>
        <end position="25"/>
    </location>
</feature>
<evidence type="ECO:0000313" key="2">
    <source>
        <dbReference type="EMBL" id="MCQ8184479.1"/>
    </source>
</evidence>
<keyword evidence="3" id="KW-1185">Reference proteome</keyword>
<organism evidence="2 3">
    <name type="scientific">Parvularcula maris</name>
    <dbReference type="NCBI Taxonomy" id="2965077"/>
    <lineage>
        <taxon>Bacteria</taxon>
        <taxon>Pseudomonadati</taxon>
        <taxon>Pseudomonadota</taxon>
        <taxon>Alphaproteobacteria</taxon>
        <taxon>Parvularculales</taxon>
        <taxon>Parvularculaceae</taxon>
        <taxon>Parvularcula</taxon>
    </lineage>
</organism>
<dbReference type="EMBL" id="JANIBC010000002">
    <property type="protein sequence ID" value="MCQ8184479.1"/>
    <property type="molecule type" value="Genomic_DNA"/>
</dbReference>
<dbReference type="AlphaFoldDB" id="A0A9X2L7Q1"/>
<evidence type="ECO:0000256" key="1">
    <source>
        <dbReference type="SAM" id="MobiDB-lite"/>
    </source>
</evidence>
<dbReference type="Proteomes" id="UP001142610">
    <property type="component" value="Unassembled WGS sequence"/>
</dbReference>
<evidence type="ECO:0000313" key="3">
    <source>
        <dbReference type="Proteomes" id="UP001142610"/>
    </source>
</evidence>
<feature type="region of interest" description="Disordered" evidence="1">
    <location>
        <begin position="1"/>
        <end position="42"/>
    </location>
</feature>
<sequence length="42" mass="4399">MSTSPAARTPVSSQAKDKPKAEKAQPEPSKPNPFAFFKGAAP</sequence>
<accession>A0A9X2L7Q1</accession>
<protein>
    <submittedName>
        <fullName evidence="2">Uncharacterized protein</fullName>
    </submittedName>
</protein>
<reference evidence="2" key="1">
    <citation type="submission" date="2022-07" db="EMBL/GenBank/DDBJ databases">
        <title>Parvularcula maris sp. nov., an algicidal bacterium isolated from seawater.</title>
        <authorList>
            <person name="Li F."/>
        </authorList>
    </citation>
    <scope>NUCLEOTIDE SEQUENCE</scope>
    <source>
        <strain evidence="2">BGMRC 0090</strain>
    </source>
</reference>
<proteinExistence type="predicted"/>